<evidence type="ECO:0000256" key="6">
    <source>
        <dbReference type="ARBA" id="ARBA00023136"/>
    </source>
</evidence>
<evidence type="ECO:0000259" key="8">
    <source>
        <dbReference type="PROSITE" id="PS50928"/>
    </source>
</evidence>
<feature type="domain" description="ABC transmembrane type-1" evidence="8">
    <location>
        <begin position="111"/>
        <end position="306"/>
    </location>
</feature>
<organism evidence="9 10">
    <name type="scientific">Peptoniphilus stercorisuis</name>
    <dbReference type="NCBI Taxonomy" id="1436965"/>
    <lineage>
        <taxon>Bacteria</taxon>
        <taxon>Bacillati</taxon>
        <taxon>Bacillota</taxon>
        <taxon>Tissierellia</taxon>
        <taxon>Tissierellales</taxon>
        <taxon>Peptoniphilaceae</taxon>
        <taxon>Peptoniphilus</taxon>
    </lineage>
</organism>
<protein>
    <submittedName>
        <fullName evidence="9">ABC-type dipeptide/oligopeptide/nickel transport system permease subunit</fullName>
    </submittedName>
</protein>
<dbReference type="Pfam" id="PF12911">
    <property type="entry name" value="OppC_N"/>
    <property type="match status" value="1"/>
</dbReference>
<dbReference type="EMBL" id="JAGGLJ010000011">
    <property type="protein sequence ID" value="MBP2025734.1"/>
    <property type="molecule type" value="Genomic_DNA"/>
</dbReference>
<feature type="transmembrane region" description="Helical" evidence="7">
    <location>
        <begin position="50"/>
        <end position="71"/>
    </location>
</feature>
<feature type="transmembrane region" description="Helical" evidence="7">
    <location>
        <begin position="280"/>
        <end position="306"/>
    </location>
</feature>
<dbReference type="PROSITE" id="PS50928">
    <property type="entry name" value="ABC_TM1"/>
    <property type="match status" value="1"/>
</dbReference>
<name>A0ABS4KD78_9FIRM</name>
<dbReference type="InterPro" id="IPR025966">
    <property type="entry name" value="OppC_N"/>
</dbReference>
<keyword evidence="3" id="KW-1003">Cell membrane</keyword>
<comment type="subcellular location">
    <subcellularLocation>
        <location evidence="1 7">Cell membrane</location>
        <topology evidence="1 7">Multi-pass membrane protein</topology>
    </subcellularLocation>
</comment>
<feature type="transmembrane region" description="Helical" evidence="7">
    <location>
        <begin position="113"/>
        <end position="135"/>
    </location>
</feature>
<evidence type="ECO:0000256" key="3">
    <source>
        <dbReference type="ARBA" id="ARBA00022475"/>
    </source>
</evidence>
<dbReference type="Pfam" id="PF00528">
    <property type="entry name" value="BPD_transp_1"/>
    <property type="match status" value="1"/>
</dbReference>
<keyword evidence="10" id="KW-1185">Reference proteome</keyword>
<evidence type="ECO:0000313" key="10">
    <source>
        <dbReference type="Proteomes" id="UP001519306"/>
    </source>
</evidence>
<dbReference type="PANTHER" id="PTHR43386:SF22">
    <property type="entry name" value="OLIGOPEPTIDE TRANSPORT SYSTEM PERMEASE PROTEIN OPPC"/>
    <property type="match status" value="1"/>
</dbReference>
<feature type="transmembrane region" description="Helical" evidence="7">
    <location>
        <begin position="147"/>
        <end position="170"/>
    </location>
</feature>
<evidence type="ECO:0000256" key="4">
    <source>
        <dbReference type="ARBA" id="ARBA00022692"/>
    </source>
</evidence>
<keyword evidence="4 7" id="KW-0812">Transmembrane</keyword>
<dbReference type="InterPro" id="IPR000515">
    <property type="entry name" value="MetI-like"/>
</dbReference>
<sequence>MVGKMVKDLFVPSPEMFEKVDRSKDNTEKIQRPTIKYWADVWRRLKNNKLAMAGLIIIVGVVLFAIIGPLISGYTFAEQDMLNTNQKPSSQFWFGTDSLGRDLFTRVTYGARYSLIIGFLAAFVNITVGVIYGGIAGMGSKITDNVLMRIAEIIYAIPYMLVVILLSVVFSEKGSGTSLGVMVLAMSLSGWVPTAILVRGQVLSLRESEYVLASRSMGANKSWTFMKHILPNTLGPILVNLTLIIPSAIFSEATLSYISLGLQPPNPSLGNLANDGLEALSIGLGYQVMLPALMISLIMFGFNVLGDGLQDALDPRLRK</sequence>
<evidence type="ECO:0000256" key="2">
    <source>
        <dbReference type="ARBA" id="ARBA00022448"/>
    </source>
</evidence>
<comment type="caution">
    <text evidence="9">The sequence shown here is derived from an EMBL/GenBank/DDBJ whole genome shotgun (WGS) entry which is preliminary data.</text>
</comment>
<dbReference type="InterPro" id="IPR035906">
    <property type="entry name" value="MetI-like_sf"/>
</dbReference>
<dbReference type="InterPro" id="IPR050366">
    <property type="entry name" value="BP-dependent_transpt_permease"/>
</dbReference>
<keyword evidence="6 7" id="KW-0472">Membrane</keyword>
<accession>A0ABS4KD78</accession>
<evidence type="ECO:0000313" key="9">
    <source>
        <dbReference type="EMBL" id="MBP2025734.1"/>
    </source>
</evidence>
<proteinExistence type="inferred from homology"/>
<evidence type="ECO:0000256" key="1">
    <source>
        <dbReference type="ARBA" id="ARBA00004651"/>
    </source>
</evidence>
<dbReference type="CDD" id="cd06261">
    <property type="entry name" value="TM_PBP2"/>
    <property type="match status" value="1"/>
</dbReference>
<reference evidence="9 10" key="1">
    <citation type="submission" date="2021-03" db="EMBL/GenBank/DDBJ databases">
        <title>Genomic Encyclopedia of Type Strains, Phase IV (KMG-IV): sequencing the most valuable type-strain genomes for metagenomic binning, comparative biology and taxonomic classification.</title>
        <authorList>
            <person name="Goeker M."/>
        </authorList>
    </citation>
    <scope>NUCLEOTIDE SEQUENCE [LARGE SCALE GENOMIC DNA]</scope>
    <source>
        <strain evidence="9 10">DSM 27563</strain>
    </source>
</reference>
<feature type="transmembrane region" description="Helical" evidence="7">
    <location>
        <begin position="237"/>
        <end position="260"/>
    </location>
</feature>
<feature type="transmembrane region" description="Helical" evidence="7">
    <location>
        <begin position="176"/>
        <end position="198"/>
    </location>
</feature>
<dbReference type="Proteomes" id="UP001519306">
    <property type="component" value="Unassembled WGS sequence"/>
</dbReference>
<keyword evidence="5 7" id="KW-1133">Transmembrane helix</keyword>
<comment type="similarity">
    <text evidence="7">Belongs to the binding-protein-dependent transport system permease family.</text>
</comment>
<evidence type="ECO:0000256" key="7">
    <source>
        <dbReference type="RuleBase" id="RU363032"/>
    </source>
</evidence>
<evidence type="ECO:0000256" key="5">
    <source>
        <dbReference type="ARBA" id="ARBA00022989"/>
    </source>
</evidence>
<keyword evidence="2 7" id="KW-0813">Transport</keyword>
<dbReference type="RefSeq" id="WP_210061154.1">
    <property type="nucleotide sequence ID" value="NZ_JAGGLJ010000011.1"/>
</dbReference>
<gene>
    <name evidence="9" type="ORF">J2Z71_001278</name>
</gene>
<dbReference type="PANTHER" id="PTHR43386">
    <property type="entry name" value="OLIGOPEPTIDE TRANSPORT SYSTEM PERMEASE PROTEIN APPC"/>
    <property type="match status" value="1"/>
</dbReference>
<dbReference type="Gene3D" id="1.10.3720.10">
    <property type="entry name" value="MetI-like"/>
    <property type="match status" value="1"/>
</dbReference>
<dbReference type="SUPFAM" id="SSF161098">
    <property type="entry name" value="MetI-like"/>
    <property type="match status" value="1"/>
</dbReference>